<dbReference type="PANTHER" id="PTHR45138">
    <property type="entry name" value="REGULATORY COMPONENTS OF SENSORY TRANSDUCTION SYSTEM"/>
    <property type="match status" value="1"/>
</dbReference>
<dbReference type="GO" id="GO:0052621">
    <property type="term" value="F:diguanylate cyclase activity"/>
    <property type="evidence" value="ECO:0007669"/>
    <property type="project" value="UniProtKB-EC"/>
</dbReference>
<dbReference type="InterPro" id="IPR013656">
    <property type="entry name" value="PAS_4"/>
</dbReference>
<feature type="domain" description="PAC" evidence="4">
    <location>
        <begin position="402"/>
        <end position="455"/>
    </location>
</feature>
<dbReference type="CDD" id="cd01949">
    <property type="entry name" value="GGDEF"/>
    <property type="match status" value="1"/>
</dbReference>
<evidence type="ECO:0000259" key="4">
    <source>
        <dbReference type="PROSITE" id="PS50113"/>
    </source>
</evidence>
<dbReference type="RefSeq" id="WP_131309402.1">
    <property type="nucleotide sequence ID" value="NZ_SJFN01000013.1"/>
</dbReference>
<dbReference type="EMBL" id="SJFN01000013">
    <property type="protein sequence ID" value="TBW38054.1"/>
    <property type="molecule type" value="Genomic_DNA"/>
</dbReference>
<dbReference type="InterPro" id="IPR029787">
    <property type="entry name" value="Nucleotide_cyclase"/>
</dbReference>
<dbReference type="InterPro" id="IPR035965">
    <property type="entry name" value="PAS-like_dom_sf"/>
</dbReference>
<dbReference type="InterPro" id="IPR001610">
    <property type="entry name" value="PAC"/>
</dbReference>
<dbReference type="SMART" id="SM00267">
    <property type="entry name" value="GGDEF"/>
    <property type="match status" value="1"/>
</dbReference>
<dbReference type="SUPFAM" id="SSF55785">
    <property type="entry name" value="PYP-like sensor domain (PAS domain)"/>
    <property type="match status" value="1"/>
</dbReference>
<dbReference type="InterPro" id="IPR043128">
    <property type="entry name" value="Rev_trsase/Diguanyl_cyclase"/>
</dbReference>
<dbReference type="Pfam" id="PF00990">
    <property type="entry name" value="GGDEF"/>
    <property type="match status" value="1"/>
</dbReference>
<dbReference type="AlphaFoldDB" id="A0A4Q9VRL8"/>
<accession>A0A4Q9VRL8</accession>
<name>A0A4Q9VRL8_9HYPH</name>
<evidence type="ECO:0000259" key="5">
    <source>
        <dbReference type="PROSITE" id="PS50887"/>
    </source>
</evidence>
<dbReference type="GO" id="GO:0043709">
    <property type="term" value="P:cell adhesion involved in single-species biofilm formation"/>
    <property type="evidence" value="ECO:0007669"/>
    <property type="project" value="TreeGrafter"/>
</dbReference>
<dbReference type="InterPro" id="IPR000014">
    <property type="entry name" value="PAS"/>
</dbReference>
<feature type="domain" description="GGDEF" evidence="5">
    <location>
        <begin position="487"/>
        <end position="626"/>
    </location>
</feature>
<evidence type="ECO:0000256" key="2">
    <source>
        <dbReference type="ARBA" id="ARBA00034247"/>
    </source>
</evidence>
<dbReference type="GO" id="GO:1902201">
    <property type="term" value="P:negative regulation of bacterial-type flagellum-dependent cell motility"/>
    <property type="evidence" value="ECO:0007669"/>
    <property type="project" value="TreeGrafter"/>
</dbReference>
<dbReference type="CDD" id="cd12914">
    <property type="entry name" value="PDC1_DGC_like"/>
    <property type="match status" value="1"/>
</dbReference>
<reference evidence="6 7" key="1">
    <citation type="submission" date="2019-02" db="EMBL/GenBank/DDBJ databases">
        <title>Siculibacillus lacustris gen. nov., sp. nov., a new rosette-forming bacterium isolated from a freshwater crater lake (Lake St. Ana, Romania).</title>
        <authorList>
            <person name="Felfoldi T."/>
            <person name="Marton Z."/>
            <person name="Szabo A."/>
            <person name="Mentes A."/>
            <person name="Boka K."/>
            <person name="Marialigeti K."/>
            <person name="Mathe I."/>
            <person name="Koncz M."/>
            <person name="Schumann P."/>
            <person name="Toth E."/>
        </authorList>
    </citation>
    <scope>NUCLEOTIDE SEQUENCE [LARGE SCALE GENOMIC DNA]</scope>
    <source>
        <strain evidence="6 7">SA-279</strain>
    </source>
</reference>
<dbReference type="GO" id="GO:0005886">
    <property type="term" value="C:plasma membrane"/>
    <property type="evidence" value="ECO:0007669"/>
    <property type="project" value="TreeGrafter"/>
</dbReference>
<dbReference type="SMART" id="SM00086">
    <property type="entry name" value="PAC"/>
    <property type="match status" value="1"/>
</dbReference>
<dbReference type="PROSITE" id="PS50113">
    <property type="entry name" value="PAC"/>
    <property type="match status" value="1"/>
</dbReference>
<dbReference type="Pfam" id="PF08448">
    <property type="entry name" value="PAS_4"/>
    <property type="match status" value="1"/>
</dbReference>
<evidence type="ECO:0000259" key="3">
    <source>
        <dbReference type="PROSITE" id="PS50112"/>
    </source>
</evidence>
<dbReference type="Gene3D" id="3.30.70.270">
    <property type="match status" value="1"/>
</dbReference>
<dbReference type="InterPro" id="IPR000700">
    <property type="entry name" value="PAS-assoc_C"/>
</dbReference>
<dbReference type="NCBIfam" id="TIGR00229">
    <property type="entry name" value="sensory_box"/>
    <property type="match status" value="1"/>
</dbReference>
<dbReference type="OrthoDB" id="9812260at2"/>
<dbReference type="PROSITE" id="PS50112">
    <property type="entry name" value="PAS"/>
    <property type="match status" value="1"/>
</dbReference>
<dbReference type="FunFam" id="3.30.70.270:FF:000001">
    <property type="entry name" value="Diguanylate cyclase domain protein"/>
    <property type="match status" value="1"/>
</dbReference>
<dbReference type="InterPro" id="IPR050469">
    <property type="entry name" value="Diguanylate_Cyclase"/>
</dbReference>
<dbReference type="PANTHER" id="PTHR45138:SF9">
    <property type="entry name" value="DIGUANYLATE CYCLASE DGCM-RELATED"/>
    <property type="match status" value="1"/>
</dbReference>
<comment type="caution">
    <text evidence="6">The sequence shown here is derived from an EMBL/GenBank/DDBJ whole genome shotgun (WGS) entry which is preliminary data.</text>
</comment>
<gene>
    <name evidence="6" type="ORF">EYW49_10680</name>
</gene>
<evidence type="ECO:0000256" key="1">
    <source>
        <dbReference type="ARBA" id="ARBA00012528"/>
    </source>
</evidence>
<dbReference type="EC" id="2.7.7.65" evidence="1"/>
<dbReference type="Proteomes" id="UP000292781">
    <property type="component" value="Unassembled WGS sequence"/>
</dbReference>
<dbReference type="CDD" id="cd00130">
    <property type="entry name" value="PAS"/>
    <property type="match status" value="1"/>
</dbReference>
<protein>
    <recommendedName>
        <fullName evidence="1">diguanylate cyclase</fullName>
        <ecNumber evidence="1">2.7.7.65</ecNumber>
    </recommendedName>
</protein>
<comment type="catalytic activity">
    <reaction evidence="2">
        <text>2 GTP = 3',3'-c-di-GMP + 2 diphosphate</text>
        <dbReference type="Rhea" id="RHEA:24898"/>
        <dbReference type="ChEBI" id="CHEBI:33019"/>
        <dbReference type="ChEBI" id="CHEBI:37565"/>
        <dbReference type="ChEBI" id="CHEBI:58805"/>
        <dbReference type="EC" id="2.7.7.65"/>
    </reaction>
</comment>
<dbReference type="CDD" id="cd12915">
    <property type="entry name" value="PDC2_DGC_like"/>
    <property type="match status" value="1"/>
</dbReference>
<dbReference type="InterPro" id="IPR000160">
    <property type="entry name" value="GGDEF_dom"/>
</dbReference>
<keyword evidence="7" id="KW-1185">Reference proteome</keyword>
<evidence type="ECO:0000313" key="7">
    <source>
        <dbReference type="Proteomes" id="UP000292781"/>
    </source>
</evidence>
<dbReference type="SMART" id="SM00091">
    <property type="entry name" value="PAS"/>
    <property type="match status" value="1"/>
</dbReference>
<proteinExistence type="predicted"/>
<sequence>MLMKRLGTKSTRLQRQSVGFLVLVCGLIGSLEIWREYGSFSSTYSNARSDLEGLARVLIEQAEGSLESADSALHVIGGLVGDGSFDDRPADIDSMLSRQATQLPQLRGFFLYDERGRLVASSDRPNEDEVDNSGRSYFQHHRSSIGLPTSIDGLTHAKAGNLDVVQISYRISDRAGRFRGVVVSGIEADRFSSVYANLAPHNGSAITLATTEGVLLSRYPRPASGIGVRFPIGRAKLAAAATGFGFLDIVSPLDGDRKLIAVRFGRLFPIGVFVSDSYAEVVDDWWREALPRIAIVLGLLSLVSVVGLALFRQARQQQVLALALTASNERYRLVTESSADLILQISADGRIAYASAAAAAILGVQPGDLIGHDATTELVHPADRVEVSEQFRRHVIGEVETTKLLHRFVHRDGHEGWIEATLESFRATDTGAFQGIVAVSRDVTERQAAERHLAELAATDGLTMLPNRRFFDATLAKEWLRAKRNANPISLLFLDVDHFKVFNDHYGHLEGDDCLRRVANVLKSRPARSTDLSARYGGEEFVVLLPETGSTRAQSIAESLRRSIFDLAIPQEGVHAKATLSVSIGVATALPFTMDSGEAVNLVAAADAALFRAKHAGRNRVALAEPEFYSMDVFEDAPRSSKVMK</sequence>
<organism evidence="6 7">
    <name type="scientific">Siculibacillus lacustris</name>
    <dbReference type="NCBI Taxonomy" id="1549641"/>
    <lineage>
        <taxon>Bacteria</taxon>
        <taxon>Pseudomonadati</taxon>
        <taxon>Pseudomonadota</taxon>
        <taxon>Alphaproteobacteria</taxon>
        <taxon>Hyphomicrobiales</taxon>
        <taxon>Ancalomicrobiaceae</taxon>
        <taxon>Siculibacillus</taxon>
    </lineage>
</organism>
<dbReference type="NCBIfam" id="TIGR00254">
    <property type="entry name" value="GGDEF"/>
    <property type="match status" value="1"/>
</dbReference>
<dbReference type="Gene3D" id="3.30.450.20">
    <property type="entry name" value="PAS domain"/>
    <property type="match status" value="3"/>
</dbReference>
<evidence type="ECO:0000313" key="6">
    <source>
        <dbReference type="EMBL" id="TBW38054.1"/>
    </source>
</evidence>
<dbReference type="PROSITE" id="PS50887">
    <property type="entry name" value="GGDEF"/>
    <property type="match status" value="1"/>
</dbReference>
<dbReference type="SUPFAM" id="SSF55073">
    <property type="entry name" value="Nucleotide cyclase"/>
    <property type="match status" value="1"/>
</dbReference>
<feature type="domain" description="PAS" evidence="3">
    <location>
        <begin position="327"/>
        <end position="398"/>
    </location>
</feature>